<dbReference type="Pfam" id="PF09527">
    <property type="entry name" value="ATPase_gene1"/>
    <property type="match status" value="1"/>
</dbReference>
<sequence length="79" mass="8211">MKDGMRQVMAALSMAGTMGFAMAVNALVGGFIGRLIDGWLGTSPWGVAMGAGLGLAAGLRTLCRHVLDATNENNDEKDK</sequence>
<organism evidence="2 3">
    <name type="scientific">Anaerosporomusa subterranea</name>
    <dbReference type="NCBI Taxonomy" id="1794912"/>
    <lineage>
        <taxon>Bacteria</taxon>
        <taxon>Bacillati</taxon>
        <taxon>Bacillota</taxon>
        <taxon>Negativicutes</taxon>
        <taxon>Acetonemataceae</taxon>
        <taxon>Anaerosporomusa</taxon>
    </lineage>
</organism>
<keyword evidence="1" id="KW-1133">Transmembrane helix</keyword>
<accession>A0A154BQS0</accession>
<comment type="caution">
    <text evidence="2">The sequence shown here is derived from an EMBL/GenBank/DDBJ whole genome shotgun (WGS) entry which is preliminary data.</text>
</comment>
<feature type="transmembrane region" description="Helical" evidence="1">
    <location>
        <begin position="45"/>
        <end position="63"/>
    </location>
</feature>
<feature type="transmembrane region" description="Helical" evidence="1">
    <location>
        <begin position="12"/>
        <end position="33"/>
    </location>
</feature>
<dbReference type="Proteomes" id="UP000076268">
    <property type="component" value="Unassembled WGS sequence"/>
</dbReference>
<gene>
    <name evidence="2" type="ORF">AXX12_07825</name>
</gene>
<evidence type="ECO:0000313" key="2">
    <source>
        <dbReference type="EMBL" id="KYZ76334.1"/>
    </source>
</evidence>
<evidence type="ECO:0008006" key="4">
    <source>
        <dbReference type="Google" id="ProtNLM"/>
    </source>
</evidence>
<protein>
    <recommendedName>
        <fullName evidence="4">ATP synthase I</fullName>
    </recommendedName>
</protein>
<evidence type="ECO:0000313" key="3">
    <source>
        <dbReference type="Proteomes" id="UP000076268"/>
    </source>
</evidence>
<dbReference type="RefSeq" id="WP_066241614.1">
    <property type="nucleotide sequence ID" value="NZ_LSGP01000017.1"/>
</dbReference>
<dbReference type="STRING" id="1794912.AXX12_07825"/>
<dbReference type="InterPro" id="IPR032820">
    <property type="entry name" value="ATPase_put"/>
</dbReference>
<dbReference type="OrthoDB" id="1683450at2"/>
<name>A0A154BQS0_ANASB</name>
<reference evidence="2 3" key="1">
    <citation type="submission" date="2016-02" db="EMBL/GenBank/DDBJ databases">
        <title>Anaerosporomusa subterraneum gen. nov., sp. nov., a spore-forming obligate anaerobe isolated from saprolite.</title>
        <authorList>
            <person name="Choi J.K."/>
            <person name="Shah M."/>
            <person name="Yee N."/>
        </authorList>
    </citation>
    <scope>NUCLEOTIDE SEQUENCE [LARGE SCALE GENOMIC DNA]</scope>
    <source>
        <strain evidence="2 3">RU4</strain>
    </source>
</reference>
<dbReference type="EMBL" id="LSGP01000017">
    <property type="protein sequence ID" value="KYZ76334.1"/>
    <property type="molecule type" value="Genomic_DNA"/>
</dbReference>
<dbReference type="AlphaFoldDB" id="A0A154BQS0"/>
<proteinExistence type="predicted"/>
<keyword evidence="3" id="KW-1185">Reference proteome</keyword>
<keyword evidence="1" id="KW-0472">Membrane</keyword>
<keyword evidence="1" id="KW-0812">Transmembrane</keyword>
<evidence type="ECO:0000256" key="1">
    <source>
        <dbReference type="SAM" id="Phobius"/>
    </source>
</evidence>